<name>A0A820GMH3_9BILA</name>
<gene>
    <name evidence="2" type="ORF">JBS370_LOCUS39758</name>
</gene>
<accession>A0A820GMH3</accession>
<evidence type="ECO:0000313" key="3">
    <source>
        <dbReference type="Proteomes" id="UP000663836"/>
    </source>
</evidence>
<comment type="caution">
    <text evidence="2">The sequence shown here is derived from an EMBL/GenBank/DDBJ whole genome shotgun (WGS) entry which is preliminary data.</text>
</comment>
<feature type="region of interest" description="Disordered" evidence="1">
    <location>
        <begin position="25"/>
        <end position="48"/>
    </location>
</feature>
<dbReference type="Proteomes" id="UP000663836">
    <property type="component" value="Unassembled WGS sequence"/>
</dbReference>
<dbReference type="AlphaFoldDB" id="A0A820GMH3"/>
<dbReference type="EMBL" id="CAJOBD010030126">
    <property type="protein sequence ID" value="CAF4281123.1"/>
    <property type="molecule type" value="Genomic_DNA"/>
</dbReference>
<reference evidence="2" key="1">
    <citation type="submission" date="2021-02" db="EMBL/GenBank/DDBJ databases">
        <authorList>
            <person name="Nowell W R."/>
        </authorList>
    </citation>
    <scope>NUCLEOTIDE SEQUENCE</scope>
</reference>
<organism evidence="2 3">
    <name type="scientific">Rotaria sordida</name>
    <dbReference type="NCBI Taxonomy" id="392033"/>
    <lineage>
        <taxon>Eukaryota</taxon>
        <taxon>Metazoa</taxon>
        <taxon>Spiralia</taxon>
        <taxon>Gnathifera</taxon>
        <taxon>Rotifera</taxon>
        <taxon>Eurotatoria</taxon>
        <taxon>Bdelloidea</taxon>
        <taxon>Philodinida</taxon>
        <taxon>Philodinidae</taxon>
        <taxon>Rotaria</taxon>
    </lineage>
</organism>
<sequence length="77" mass="8805">MYYGLLRDYDLTKIFQHKSILASSTGVDNVNSTGDDQPSTSKNRKKFKKDFFNQRQSKALLKVDPNASQLTRIPIPK</sequence>
<feature type="compositionally biased region" description="Polar residues" evidence="1">
    <location>
        <begin position="25"/>
        <end position="41"/>
    </location>
</feature>
<protein>
    <submittedName>
        <fullName evidence="2">Uncharacterized protein</fullName>
    </submittedName>
</protein>
<proteinExistence type="predicted"/>
<evidence type="ECO:0000256" key="1">
    <source>
        <dbReference type="SAM" id="MobiDB-lite"/>
    </source>
</evidence>
<evidence type="ECO:0000313" key="2">
    <source>
        <dbReference type="EMBL" id="CAF4281123.1"/>
    </source>
</evidence>